<evidence type="ECO:0000313" key="9">
    <source>
        <dbReference type="Proteomes" id="UP000568664"/>
    </source>
</evidence>
<evidence type="ECO:0000259" key="6">
    <source>
        <dbReference type="Pfam" id="PF01258"/>
    </source>
</evidence>
<dbReference type="Proteomes" id="UP000568664">
    <property type="component" value="Unassembled WGS sequence"/>
</dbReference>
<keyword evidence="1" id="KW-0479">Metal-binding</keyword>
<dbReference type="PANTHER" id="PTHR33823:SF4">
    <property type="entry name" value="GENERAL STRESS PROTEIN 16O"/>
    <property type="match status" value="1"/>
</dbReference>
<keyword evidence="3" id="KW-0862">Zinc</keyword>
<dbReference type="AlphaFoldDB" id="A0A7Y0LF67"/>
<protein>
    <submittedName>
        <fullName evidence="8">TraR/DksA family transcriptional regulator</fullName>
    </submittedName>
</protein>
<dbReference type="InterPro" id="IPR048487">
    <property type="entry name" value="DksA-like_N"/>
</dbReference>
<feature type="domain" description="DnaK suppressor protein-like N-terminal" evidence="7">
    <location>
        <begin position="9"/>
        <end position="69"/>
    </location>
</feature>
<dbReference type="GO" id="GO:0008270">
    <property type="term" value="F:zinc ion binding"/>
    <property type="evidence" value="ECO:0007669"/>
    <property type="project" value="UniProtKB-KW"/>
</dbReference>
<comment type="caution">
    <text evidence="8">The sequence shown here is derived from an EMBL/GenBank/DDBJ whole genome shotgun (WGS) entry which is preliminary data.</text>
</comment>
<evidence type="ECO:0000256" key="2">
    <source>
        <dbReference type="ARBA" id="ARBA00022771"/>
    </source>
</evidence>
<evidence type="ECO:0000256" key="4">
    <source>
        <dbReference type="PROSITE-ProRule" id="PRU00510"/>
    </source>
</evidence>
<dbReference type="SUPFAM" id="SSF57716">
    <property type="entry name" value="Glucocorticoid receptor-like (DNA-binding domain)"/>
    <property type="match status" value="1"/>
</dbReference>
<dbReference type="EMBL" id="JABBXH010000006">
    <property type="protein sequence ID" value="NMP33112.1"/>
    <property type="molecule type" value="Genomic_DNA"/>
</dbReference>
<feature type="domain" description="Zinc finger DksA/TraR C4-type" evidence="6">
    <location>
        <begin position="75"/>
        <end position="103"/>
    </location>
</feature>
<dbReference type="Gene3D" id="1.20.120.910">
    <property type="entry name" value="DksA, coiled-coil domain"/>
    <property type="match status" value="1"/>
</dbReference>
<proteinExistence type="predicted"/>
<feature type="zinc finger region" description="dksA C4-type" evidence="4">
    <location>
        <begin position="78"/>
        <end position="102"/>
    </location>
</feature>
<name>A0A7Y0LF67_9GAMM</name>
<reference evidence="8 9" key="1">
    <citation type="submission" date="2020-04" db="EMBL/GenBank/DDBJ databases">
        <title>Thalassotalea sp. M1531, isolated from the surface of marine red alga.</title>
        <authorList>
            <person name="Pang L."/>
            <person name="Lu D.-C."/>
        </authorList>
    </citation>
    <scope>NUCLEOTIDE SEQUENCE [LARGE SCALE GENOMIC DNA]</scope>
    <source>
        <strain evidence="8 9">M1531</strain>
    </source>
</reference>
<accession>A0A7Y0LF67</accession>
<feature type="coiled-coil region" evidence="5">
    <location>
        <begin position="7"/>
        <end position="73"/>
    </location>
</feature>
<dbReference type="PANTHER" id="PTHR33823">
    <property type="entry name" value="RNA POLYMERASE-BINDING TRANSCRIPTION FACTOR DKSA-RELATED"/>
    <property type="match status" value="1"/>
</dbReference>
<evidence type="ECO:0000256" key="5">
    <source>
        <dbReference type="SAM" id="Coils"/>
    </source>
</evidence>
<evidence type="ECO:0000313" key="8">
    <source>
        <dbReference type="EMBL" id="NMP33112.1"/>
    </source>
</evidence>
<sequence>MVSQDILETLKDKQQELSKRIDAITADFQKGRSADFAEQTTESENDQVLEAIRLEAKEELKQVNRAIQRAKDDEYGQCITCGDDINQARLKTLPYTDYCINCAS</sequence>
<keyword evidence="2" id="KW-0863">Zinc-finger</keyword>
<dbReference type="RefSeq" id="WP_169076427.1">
    <property type="nucleotide sequence ID" value="NZ_JABBXH010000006.1"/>
</dbReference>
<evidence type="ECO:0000259" key="7">
    <source>
        <dbReference type="Pfam" id="PF21173"/>
    </source>
</evidence>
<dbReference type="PROSITE" id="PS51128">
    <property type="entry name" value="ZF_DKSA_2"/>
    <property type="match status" value="1"/>
</dbReference>
<gene>
    <name evidence="8" type="ORF">HII17_16255</name>
</gene>
<dbReference type="Pfam" id="PF21173">
    <property type="entry name" value="DksA-like_N"/>
    <property type="match status" value="1"/>
</dbReference>
<dbReference type="Pfam" id="PF01258">
    <property type="entry name" value="zf-dskA_traR"/>
    <property type="match status" value="1"/>
</dbReference>
<dbReference type="InterPro" id="IPR000962">
    <property type="entry name" value="Znf_DskA_TraR"/>
</dbReference>
<evidence type="ECO:0000256" key="1">
    <source>
        <dbReference type="ARBA" id="ARBA00022723"/>
    </source>
</evidence>
<keyword evidence="5" id="KW-0175">Coiled coil</keyword>
<evidence type="ECO:0000256" key="3">
    <source>
        <dbReference type="ARBA" id="ARBA00022833"/>
    </source>
</evidence>
<keyword evidence="9" id="KW-1185">Reference proteome</keyword>
<organism evidence="8 9">
    <name type="scientific">Thalassotalea algicola</name>
    <dbReference type="NCBI Taxonomy" id="2716224"/>
    <lineage>
        <taxon>Bacteria</taxon>
        <taxon>Pseudomonadati</taxon>
        <taxon>Pseudomonadota</taxon>
        <taxon>Gammaproteobacteria</taxon>
        <taxon>Alteromonadales</taxon>
        <taxon>Colwelliaceae</taxon>
        <taxon>Thalassotalea</taxon>
    </lineage>
</organism>